<dbReference type="AlphaFoldDB" id="A0A2K3KTS3"/>
<dbReference type="Proteomes" id="UP000236291">
    <property type="component" value="Unassembled WGS sequence"/>
</dbReference>
<sequence length="28" mass="3119">MSNGVIRLASEVVCERAIQVQIQPVHIQ</sequence>
<accession>A0A2K3KTS3</accession>
<evidence type="ECO:0000313" key="1">
    <source>
        <dbReference type="EMBL" id="PNX69674.1"/>
    </source>
</evidence>
<comment type="caution">
    <text evidence="1">The sequence shown here is derived from an EMBL/GenBank/DDBJ whole genome shotgun (WGS) entry which is preliminary data.</text>
</comment>
<evidence type="ECO:0000313" key="2">
    <source>
        <dbReference type="Proteomes" id="UP000236291"/>
    </source>
</evidence>
<dbReference type="EMBL" id="ASHM01255029">
    <property type="protein sequence ID" value="PNX69674.1"/>
    <property type="molecule type" value="Genomic_DNA"/>
</dbReference>
<gene>
    <name evidence="1" type="ORF">L195_g064540</name>
</gene>
<reference evidence="1 2" key="1">
    <citation type="journal article" date="2014" name="Am. J. Bot.">
        <title>Genome assembly and annotation for red clover (Trifolium pratense; Fabaceae).</title>
        <authorList>
            <person name="Istvanek J."/>
            <person name="Jaros M."/>
            <person name="Krenek A."/>
            <person name="Repkova J."/>
        </authorList>
    </citation>
    <scope>NUCLEOTIDE SEQUENCE [LARGE SCALE GENOMIC DNA]</scope>
    <source>
        <strain evidence="2">cv. Tatra</strain>
        <tissue evidence="1">Young leaves</tissue>
    </source>
</reference>
<proteinExistence type="predicted"/>
<name>A0A2K3KTS3_TRIPR</name>
<feature type="non-terminal residue" evidence="1">
    <location>
        <position position="28"/>
    </location>
</feature>
<organism evidence="1 2">
    <name type="scientific">Trifolium pratense</name>
    <name type="common">Red clover</name>
    <dbReference type="NCBI Taxonomy" id="57577"/>
    <lineage>
        <taxon>Eukaryota</taxon>
        <taxon>Viridiplantae</taxon>
        <taxon>Streptophyta</taxon>
        <taxon>Embryophyta</taxon>
        <taxon>Tracheophyta</taxon>
        <taxon>Spermatophyta</taxon>
        <taxon>Magnoliopsida</taxon>
        <taxon>eudicotyledons</taxon>
        <taxon>Gunneridae</taxon>
        <taxon>Pentapetalae</taxon>
        <taxon>rosids</taxon>
        <taxon>fabids</taxon>
        <taxon>Fabales</taxon>
        <taxon>Fabaceae</taxon>
        <taxon>Papilionoideae</taxon>
        <taxon>50 kb inversion clade</taxon>
        <taxon>NPAAA clade</taxon>
        <taxon>Hologalegina</taxon>
        <taxon>IRL clade</taxon>
        <taxon>Trifolieae</taxon>
        <taxon>Trifolium</taxon>
    </lineage>
</organism>
<protein>
    <submittedName>
        <fullName evidence="1">Uncharacterized protein</fullName>
    </submittedName>
</protein>
<reference evidence="1 2" key="2">
    <citation type="journal article" date="2017" name="Front. Plant Sci.">
        <title>Gene Classification and Mining of Molecular Markers Useful in Red Clover (Trifolium pratense) Breeding.</title>
        <authorList>
            <person name="Istvanek J."/>
            <person name="Dluhosova J."/>
            <person name="Dluhos P."/>
            <person name="Patkova L."/>
            <person name="Nedelnik J."/>
            <person name="Repkova J."/>
        </authorList>
    </citation>
    <scope>NUCLEOTIDE SEQUENCE [LARGE SCALE GENOMIC DNA]</scope>
    <source>
        <strain evidence="2">cv. Tatra</strain>
        <tissue evidence="1">Young leaves</tissue>
    </source>
</reference>